<dbReference type="RefSeq" id="WP_281248870.1">
    <property type="nucleotide sequence ID" value="NZ_FNCC01000008.1"/>
</dbReference>
<dbReference type="Pfam" id="PF19752">
    <property type="entry name" value="DUF6239"/>
    <property type="match status" value="1"/>
</dbReference>
<dbReference type="AlphaFoldDB" id="A0A1G7USF9"/>
<feature type="transmembrane region" description="Helical" evidence="1">
    <location>
        <begin position="69"/>
        <end position="87"/>
    </location>
</feature>
<feature type="transmembrane region" description="Helical" evidence="1">
    <location>
        <begin position="94"/>
        <end position="115"/>
    </location>
</feature>
<keyword evidence="1" id="KW-0812">Transmembrane</keyword>
<accession>A0A1G7USF9</accession>
<dbReference type="InterPro" id="IPR046206">
    <property type="entry name" value="DUF6239"/>
</dbReference>
<feature type="transmembrane region" description="Helical" evidence="1">
    <location>
        <begin position="46"/>
        <end position="63"/>
    </location>
</feature>
<keyword evidence="3" id="KW-1185">Reference proteome</keyword>
<name>A0A1G7USF9_9PSEU</name>
<gene>
    <name evidence="2" type="ORF">SAMN05216553_108385</name>
</gene>
<dbReference type="Proteomes" id="UP000199623">
    <property type="component" value="Unassembled WGS sequence"/>
</dbReference>
<reference evidence="3" key="1">
    <citation type="submission" date="2016-10" db="EMBL/GenBank/DDBJ databases">
        <authorList>
            <person name="Varghese N."/>
            <person name="Submissions S."/>
        </authorList>
    </citation>
    <scope>NUCLEOTIDE SEQUENCE [LARGE SCALE GENOMIC DNA]</scope>
    <source>
        <strain evidence="3">CGMCC 4.3506</strain>
    </source>
</reference>
<dbReference type="EMBL" id="FNCC01000008">
    <property type="protein sequence ID" value="SDG50444.1"/>
    <property type="molecule type" value="Genomic_DNA"/>
</dbReference>
<proteinExistence type="predicted"/>
<evidence type="ECO:0000313" key="3">
    <source>
        <dbReference type="Proteomes" id="UP000199623"/>
    </source>
</evidence>
<feature type="transmembrane region" description="Helical" evidence="1">
    <location>
        <begin position="121"/>
        <end position="139"/>
    </location>
</feature>
<protein>
    <submittedName>
        <fullName evidence="2">Uncharacterized protein</fullName>
    </submittedName>
</protein>
<evidence type="ECO:0000313" key="2">
    <source>
        <dbReference type="EMBL" id="SDG50444.1"/>
    </source>
</evidence>
<dbReference type="STRING" id="200378.SAMN05216553_108385"/>
<evidence type="ECO:0000256" key="1">
    <source>
        <dbReference type="SAM" id="Phobius"/>
    </source>
</evidence>
<feature type="transmembrane region" description="Helical" evidence="1">
    <location>
        <begin position="151"/>
        <end position="173"/>
    </location>
</feature>
<keyword evidence="1" id="KW-0472">Membrane</keyword>
<feature type="transmembrane region" description="Helical" evidence="1">
    <location>
        <begin position="15"/>
        <end position="34"/>
    </location>
</feature>
<keyword evidence="1" id="KW-1133">Transmembrane helix</keyword>
<sequence>MHDHVSTVPVLAGPVLLYLMLYLSVPAVAGFAIMRIITPPPHRKDALLVTGASTTAFLVAMLLVPEIGLPQQVLVLLLATGIAPFALWWRTPHLLIRVTWAAPWLVAAATATAVLRAPYDLPGSFTAALTAVSWLTLCAPRSRPGRVALRLTAGTLGLAVVAVTAQVASAGGWL</sequence>
<organism evidence="2 3">
    <name type="scientific">Lentzea fradiae</name>
    <dbReference type="NCBI Taxonomy" id="200378"/>
    <lineage>
        <taxon>Bacteria</taxon>
        <taxon>Bacillati</taxon>
        <taxon>Actinomycetota</taxon>
        <taxon>Actinomycetes</taxon>
        <taxon>Pseudonocardiales</taxon>
        <taxon>Pseudonocardiaceae</taxon>
        <taxon>Lentzea</taxon>
    </lineage>
</organism>